<dbReference type="Proteomes" id="UP001269271">
    <property type="component" value="Unassembled WGS sequence"/>
</dbReference>
<evidence type="ECO:0000313" key="13">
    <source>
        <dbReference type="Proteomes" id="UP001269271"/>
    </source>
</evidence>
<evidence type="ECO:0000313" key="11">
    <source>
        <dbReference type="EMBL" id="PPJ72967.1"/>
    </source>
</evidence>
<evidence type="ECO:0000256" key="3">
    <source>
        <dbReference type="ARBA" id="ARBA00022475"/>
    </source>
</evidence>
<accession>A0A2A1KBH2</accession>
<dbReference type="EMBL" id="JAVSOO010000034">
    <property type="protein sequence ID" value="MDT4287463.1"/>
    <property type="molecule type" value="Genomic_DNA"/>
</dbReference>
<evidence type="ECO:0000256" key="9">
    <source>
        <dbReference type="SAM" id="Phobius"/>
    </source>
</evidence>
<dbReference type="Proteomes" id="UP000238153">
    <property type="component" value="Unassembled WGS sequence"/>
</dbReference>
<keyword evidence="4 8" id="KW-0812">Transmembrane</keyword>
<name>A0A2A1KBH2_STAHA</name>
<dbReference type="InterPro" id="IPR037185">
    <property type="entry name" value="EmrE-like"/>
</dbReference>
<keyword evidence="3" id="KW-1003">Cell membrane</keyword>
<sequence>MQWLKVILAGLIEVIWVIGLNNAHNFVTWLFTLVFIALSFYLMISASKQLPVGTVYAVFVGIGAAGTVIADMLFFGEPFTIMKVVLLLLLLVGIIGLKLSTNDSPKGGM</sequence>
<keyword evidence="13" id="KW-1185">Reference proteome</keyword>
<dbReference type="PANTHER" id="PTHR30561:SF7">
    <property type="entry name" value="GUANIDINIUM EFFLUX SYSTEM SUBUNIT GDNC-RELATED"/>
    <property type="match status" value="1"/>
</dbReference>
<reference evidence="10 13" key="2">
    <citation type="submission" date="2023-08" db="EMBL/GenBank/DDBJ databases">
        <title>Genomic surveillance of Staphylococcus haemolyticus neonatal outbreak in southern France.</title>
        <authorList>
            <person name="Magnan C."/>
            <person name="Morsli M."/>
            <person name="Thiery B."/>
            <person name="Salipante F."/>
            <person name="Attar J."/>
            <person name="Massimo D.M."/>
            <person name="Ory J."/>
            <person name="Pantel A."/>
            <person name="Lavigne J.-P."/>
        </authorList>
    </citation>
    <scope>NUCLEOTIDE SEQUENCE [LARGE SCALE GENOMIC DNA]</scope>
    <source>
        <strain evidence="10 13">NSH026</strain>
    </source>
</reference>
<evidence type="ECO:0000256" key="4">
    <source>
        <dbReference type="ARBA" id="ARBA00022692"/>
    </source>
</evidence>
<reference evidence="11 12" key="1">
    <citation type="submission" date="2017-11" db="EMBL/GenBank/DDBJ databases">
        <authorList>
            <person name="Founou R.C."/>
            <person name="Founou L."/>
            <person name="Allam M."/>
            <person name="Ismail A."/>
            <person name="Essack S.Y."/>
        </authorList>
    </citation>
    <scope>NUCLEOTIDE SEQUENCE [LARGE SCALE GENOMIC DNA]</scope>
    <source>
        <strain evidence="11 12">G811N2B1</strain>
    </source>
</reference>
<dbReference type="OMA" id="FFEVGWV"/>
<dbReference type="GO" id="GO:0022857">
    <property type="term" value="F:transmembrane transporter activity"/>
    <property type="evidence" value="ECO:0007669"/>
    <property type="project" value="InterPro"/>
</dbReference>
<feature type="transmembrane region" description="Helical" evidence="9">
    <location>
        <begin position="26"/>
        <end position="44"/>
    </location>
</feature>
<evidence type="ECO:0000256" key="6">
    <source>
        <dbReference type="ARBA" id="ARBA00023136"/>
    </source>
</evidence>
<keyword evidence="5 9" id="KW-1133">Transmembrane helix</keyword>
<evidence type="ECO:0000313" key="12">
    <source>
        <dbReference type="Proteomes" id="UP000238153"/>
    </source>
</evidence>
<dbReference type="STRING" id="1283.ShL2_00654"/>
<dbReference type="KEGG" id="shh:ShL2_00654"/>
<evidence type="ECO:0000313" key="10">
    <source>
        <dbReference type="EMBL" id="MDT4287463.1"/>
    </source>
</evidence>
<dbReference type="InterPro" id="IPR045324">
    <property type="entry name" value="Small_multidrug_res"/>
</dbReference>
<dbReference type="AlphaFoldDB" id="A0A2A1KBH2"/>
<evidence type="ECO:0000256" key="2">
    <source>
        <dbReference type="ARBA" id="ARBA00022448"/>
    </source>
</evidence>
<proteinExistence type="inferred from homology"/>
<keyword evidence="6 9" id="KW-0472">Membrane</keyword>
<dbReference type="SUPFAM" id="SSF103481">
    <property type="entry name" value="Multidrug resistance efflux transporter EmrE"/>
    <property type="match status" value="1"/>
</dbReference>
<dbReference type="FunFam" id="1.10.3730.20:FF:000001">
    <property type="entry name" value="Quaternary ammonium compound resistance transporter SugE"/>
    <property type="match status" value="1"/>
</dbReference>
<dbReference type="InterPro" id="IPR000390">
    <property type="entry name" value="Small_drug/metabolite_transptr"/>
</dbReference>
<feature type="transmembrane region" description="Helical" evidence="9">
    <location>
        <begin position="81"/>
        <end position="99"/>
    </location>
</feature>
<gene>
    <name evidence="11" type="ORF">CV019_10080</name>
    <name evidence="10" type="ORF">RO950_10785</name>
</gene>
<evidence type="ECO:0000256" key="5">
    <source>
        <dbReference type="ARBA" id="ARBA00022989"/>
    </source>
</evidence>
<dbReference type="RefSeq" id="WP_011275078.1">
    <property type="nucleotide sequence ID" value="NZ_BKAY01000009.1"/>
</dbReference>
<evidence type="ECO:0000256" key="1">
    <source>
        <dbReference type="ARBA" id="ARBA00004651"/>
    </source>
</evidence>
<evidence type="ECO:0000256" key="7">
    <source>
        <dbReference type="ARBA" id="ARBA00038032"/>
    </source>
</evidence>
<keyword evidence="2" id="KW-0813">Transport</keyword>
<dbReference type="EMBL" id="PGWX01000359">
    <property type="protein sequence ID" value="PPJ72967.1"/>
    <property type="molecule type" value="Genomic_DNA"/>
</dbReference>
<comment type="similarity">
    <text evidence="7 8">Belongs to the drug/metabolite transporter (DMT) superfamily. Small multidrug resistance (SMR) (TC 2.A.7.1) family.</text>
</comment>
<dbReference type="Pfam" id="PF00893">
    <property type="entry name" value="Multi_Drug_Res"/>
    <property type="match status" value="1"/>
</dbReference>
<protein>
    <submittedName>
        <fullName evidence="11">QacE family quaternary ammonium compound efflux SMR transporter</fullName>
    </submittedName>
    <submittedName>
        <fullName evidence="10">SMR family transporter</fullName>
    </submittedName>
</protein>
<feature type="transmembrane region" description="Helical" evidence="9">
    <location>
        <begin position="56"/>
        <end position="75"/>
    </location>
</feature>
<evidence type="ECO:0000256" key="8">
    <source>
        <dbReference type="RuleBase" id="RU003942"/>
    </source>
</evidence>
<dbReference type="PANTHER" id="PTHR30561">
    <property type="entry name" value="SMR FAMILY PROTON-DEPENDENT DRUG EFFLUX TRANSPORTER SUGE"/>
    <property type="match status" value="1"/>
</dbReference>
<dbReference type="GO" id="GO:0005886">
    <property type="term" value="C:plasma membrane"/>
    <property type="evidence" value="ECO:0007669"/>
    <property type="project" value="UniProtKB-SubCell"/>
</dbReference>
<dbReference type="Gene3D" id="1.10.3730.20">
    <property type="match status" value="1"/>
</dbReference>
<organism evidence="11 12">
    <name type="scientific">Staphylococcus haemolyticus</name>
    <dbReference type="NCBI Taxonomy" id="1283"/>
    <lineage>
        <taxon>Bacteria</taxon>
        <taxon>Bacillati</taxon>
        <taxon>Bacillota</taxon>
        <taxon>Bacilli</taxon>
        <taxon>Bacillales</taxon>
        <taxon>Staphylococcaceae</taxon>
        <taxon>Staphylococcus</taxon>
    </lineage>
</organism>
<dbReference type="GeneID" id="93780146"/>
<comment type="caution">
    <text evidence="11">The sequence shown here is derived from an EMBL/GenBank/DDBJ whole genome shotgun (WGS) entry which is preliminary data.</text>
</comment>
<comment type="subcellular location">
    <subcellularLocation>
        <location evidence="1 8">Cell membrane</location>
        <topology evidence="1 8">Multi-pass membrane protein</topology>
    </subcellularLocation>
</comment>